<reference evidence="4" key="1">
    <citation type="submission" date="2022-11" db="UniProtKB">
        <authorList>
            <consortium name="EnsemblMetazoa"/>
        </authorList>
    </citation>
    <scope>IDENTIFICATION</scope>
</reference>
<dbReference type="PANTHER" id="PTHR13382">
    <property type="entry name" value="MITOCHONDRIAL ATP SYNTHASE COUPLING FACTOR B"/>
    <property type="match status" value="1"/>
</dbReference>
<dbReference type="OMA" id="GHCEARQ"/>
<dbReference type="InterPro" id="IPR001810">
    <property type="entry name" value="F-box_dom"/>
</dbReference>
<dbReference type="RefSeq" id="XP_038057994.1">
    <property type="nucleotide sequence ID" value="XM_038202066.1"/>
</dbReference>
<evidence type="ECO:0000313" key="4">
    <source>
        <dbReference type="EnsemblMetazoa" id="XP_038057993.1"/>
    </source>
</evidence>
<dbReference type="PANTHER" id="PTHR13382:SF69">
    <property type="entry name" value="FI18408P1"/>
    <property type="match status" value="1"/>
</dbReference>
<dbReference type="RefSeq" id="XP_038057993.1">
    <property type="nucleotide sequence ID" value="XM_038202065.1"/>
</dbReference>
<dbReference type="Gene3D" id="3.80.10.10">
    <property type="entry name" value="Ribonuclease Inhibitor"/>
    <property type="match status" value="2"/>
</dbReference>
<dbReference type="EnsemblMetazoa" id="XM_038202065.1">
    <property type="protein sequence ID" value="XP_038057993.1"/>
    <property type="gene ID" value="LOC119729494"/>
</dbReference>
<protein>
    <recommendedName>
        <fullName evidence="3">F-box domain-containing protein</fullName>
    </recommendedName>
</protein>
<keyword evidence="1" id="KW-0833">Ubl conjugation pathway</keyword>
<dbReference type="EnsemblMetazoa" id="XM_038202066.1">
    <property type="protein sequence ID" value="XP_038057994.1"/>
    <property type="gene ID" value="LOC119729494"/>
</dbReference>
<dbReference type="InterPro" id="IPR032675">
    <property type="entry name" value="LRR_dom_sf"/>
</dbReference>
<feature type="compositionally biased region" description="Polar residues" evidence="2">
    <location>
        <begin position="165"/>
        <end position="180"/>
    </location>
</feature>
<sequence length="633" mass="70505">MEDKLINCEEEDIVPNGSENEANPSRHGNQNQPGTSYSSGDGQDSSTADVQEPHIRDSPLPEDHEPPTLSNRTKQHKHKACPLRSQFKLCKKRVLSSSTENLLGENGPRKSFKFCQGLMKRWFHISDKSGPEESSAASYEEDQNVFTDVISQVTGQEIRPLDTGECSTSGSQEENSSGRTGISGGLSGSCAEMLSEVTYMLNERSFEEEHQLLCTLDEAVPLTNRQDGSVCDLGHGEARTDDNLEDIDEYFSTSKLHLNRLPPQLLAHVFSFLTVPELLRTAAFVCKHWHRVSHFWTLWHQMRFRDHPNVTDGDLVELCSRHCSVGLLDLSDCLRITDEGLEKALVHCKMLRDLFLIRCSQLTDRAFLSIANHCANLTHIDVTGCSGLTDHALQSIAKGCPLLQKVRLKQCPLISDTSLQVIARSCPRLKVLMFMDSDKITDSTLEALASHSHYLEILCLQNCGIGPRGLAHVAKLHLLKKLDLSNLSTLTSDSVQEVARHCSLLDTLNLSLSRDVRDDCVLYVARLCKKLTTLFLISCTITDQALYGIGDNSALLEHLDVSWCSNVTDHGASYVSDRCPSLKYLGLIRCVKVSDTAVERMVEEHPGIHYSTFLLDSQRLIDKAREQGFVASE</sequence>
<dbReference type="Pfam" id="PF12937">
    <property type="entry name" value="F-box-like"/>
    <property type="match status" value="1"/>
</dbReference>
<dbReference type="InterPro" id="IPR006553">
    <property type="entry name" value="Leu-rich_rpt_Cys-con_subtyp"/>
</dbReference>
<evidence type="ECO:0000256" key="1">
    <source>
        <dbReference type="ARBA" id="ARBA00022786"/>
    </source>
</evidence>
<accession>A0A914A2B6</accession>
<dbReference type="InterPro" id="IPR036047">
    <property type="entry name" value="F-box-like_dom_sf"/>
</dbReference>
<name>A0A914A2B6_PATMI</name>
<proteinExistence type="predicted"/>
<dbReference type="SUPFAM" id="SSF52047">
    <property type="entry name" value="RNI-like"/>
    <property type="match status" value="1"/>
</dbReference>
<evidence type="ECO:0000259" key="3">
    <source>
        <dbReference type="PROSITE" id="PS50181"/>
    </source>
</evidence>
<dbReference type="Proteomes" id="UP000887568">
    <property type="component" value="Unplaced"/>
</dbReference>
<dbReference type="PROSITE" id="PS50181">
    <property type="entry name" value="FBOX"/>
    <property type="match status" value="1"/>
</dbReference>
<dbReference type="Pfam" id="PF13516">
    <property type="entry name" value="LRR_6"/>
    <property type="match status" value="1"/>
</dbReference>
<feature type="region of interest" description="Disordered" evidence="2">
    <location>
        <begin position="157"/>
        <end position="184"/>
    </location>
</feature>
<feature type="domain" description="F-box" evidence="3">
    <location>
        <begin position="255"/>
        <end position="302"/>
    </location>
</feature>
<dbReference type="InterPro" id="IPR001611">
    <property type="entry name" value="Leu-rich_rpt"/>
</dbReference>
<feature type="compositionally biased region" description="Basic and acidic residues" evidence="2">
    <location>
        <begin position="51"/>
        <end position="66"/>
    </location>
</feature>
<dbReference type="InterPro" id="IPR057207">
    <property type="entry name" value="FBXL15_LRR"/>
</dbReference>
<feature type="compositionally biased region" description="Polar residues" evidence="2">
    <location>
        <begin position="17"/>
        <end position="49"/>
    </location>
</feature>
<dbReference type="GO" id="GO:0005737">
    <property type="term" value="C:cytoplasm"/>
    <property type="evidence" value="ECO:0007669"/>
    <property type="project" value="TreeGrafter"/>
</dbReference>
<dbReference type="SUPFAM" id="SSF81383">
    <property type="entry name" value="F-box domain"/>
    <property type="match status" value="1"/>
</dbReference>
<dbReference type="Pfam" id="PF25372">
    <property type="entry name" value="DUF7885"/>
    <property type="match status" value="1"/>
</dbReference>
<dbReference type="OrthoDB" id="550575at2759"/>
<dbReference type="AlphaFoldDB" id="A0A914A2B6"/>
<keyword evidence="5" id="KW-1185">Reference proteome</keyword>
<feature type="region of interest" description="Disordered" evidence="2">
    <location>
        <begin position="1"/>
        <end position="80"/>
    </location>
</feature>
<dbReference type="GeneID" id="119729494"/>
<dbReference type="Gene3D" id="1.20.1280.50">
    <property type="match status" value="1"/>
</dbReference>
<evidence type="ECO:0000256" key="2">
    <source>
        <dbReference type="SAM" id="MobiDB-lite"/>
    </source>
</evidence>
<organism evidence="4 5">
    <name type="scientific">Patiria miniata</name>
    <name type="common">Bat star</name>
    <name type="synonym">Asterina miniata</name>
    <dbReference type="NCBI Taxonomy" id="46514"/>
    <lineage>
        <taxon>Eukaryota</taxon>
        <taxon>Metazoa</taxon>
        <taxon>Echinodermata</taxon>
        <taxon>Eleutherozoa</taxon>
        <taxon>Asterozoa</taxon>
        <taxon>Asteroidea</taxon>
        <taxon>Valvatacea</taxon>
        <taxon>Valvatida</taxon>
        <taxon>Asterinidae</taxon>
        <taxon>Patiria</taxon>
    </lineage>
</organism>
<dbReference type="InterPro" id="IPR050648">
    <property type="entry name" value="F-box_LRR-repeat"/>
</dbReference>
<evidence type="ECO:0000313" key="5">
    <source>
        <dbReference type="Proteomes" id="UP000887568"/>
    </source>
</evidence>
<dbReference type="SMART" id="SM00367">
    <property type="entry name" value="LRR_CC"/>
    <property type="match status" value="10"/>
</dbReference>